<keyword evidence="3" id="KW-0804">Transcription</keyword>
<gene>
    <name evidence="6" type="ORF">GCM10023165_27010</name>
</gene>
<dbReference type="PANTHER" id="PTHR44846:SF1">
    <property type="entry name" value="MANNOSYL-D-GLYCERATE TRANSPORT_METABOLISM SYSTEM REPRESSOR MNGR-RELATED"/>
    <property type="match status" value="1"/>
</dbReference>
<dbReference type="PRINTS" id="PR00035">
    <property type="entry name" value="HTHGNTR"/>
</dbReference>
<dbReference type="PROSITE" id="PS50949">
    <property type="entry name" value="HTH_GNTR"/>
    <property type="match status" value="1"/>
</dbReference>
<dbReference type="Gene3D" id="3.40.1410.10">
    <property type="entry name" value="Chorismate lyase-like"/>
    <property type="match status" value="1"/>
</dbReference>
<dbReference type="SUPFAM" id="SSF64288">
    <property type="entry name" value="Chorismate lyase-like"/>
    <property type="match status" value="1"/>
</dbReference>
<evidence type="ECO:0000256" key="3">
    <source>
        <dbReference type="ARBA" id="ARBA00023163"/>
    </source>
</evidence>
<name>A0ABP8HTA5_9BURK</name>
<evidence type="ECO:0000256" key="4">
    <source>
        <dbReference type="SAM" id="MobiDB-lite"/>
    </source>
</evidence>
<dbReference type="InterPro" id="IPR050679">
    <property type="entry name" value="Bact_HTH_transcr_reg"/>
</dbReference>
<dbReference type="Gene3D" id="1.10.10.10">
    <property type="entry name" value="Winged helix-like DNA-binding domain superfamily/Winged helix DNA-binding domain"/>
    <property type="match status" value="1"/>
</dbReference>
<dbReference type="SMART" id="SM00866">
    <property type="entry name" value="UTRA"/>
    <property type="match status" value="1"/>
</dbReference>
<dbReference type="InterPro" id="IPR036388">
    <property type="entry name" value="WH-like_DNA-bd_sf"/>
</dbReference>
<reference evidence="7" key="1">
    <citation type="journal article" date="2019" name="Int. J. Syst. Evol. Microbiol.">
        <title>The Global Catalogue of Microorganisms (GCM) 10K type strain sequencing project: providing services to taxonomists for standard genome sequencing and annotation.</title>
        <authorList>
            <consortium name="The Broad Institute Genomics Platform"/>
            <consortium name="The Broad Institute Genome Sequencing Center for Infectious Disease"/>
            <person name="Wu L."/>
            <person name="Ma J."/>
        </authorList>
    </citation>
    <scope>NUCLEOTIDE SEQUENCE [LARGE SCALE GENOMIC DNA]</scope>
    <source>
        <strain evidence="7">JCM 17804</strain>
    </source>
</reference>
<feature type="domain" description="HTH gntR-type" evidence="5">
    <location>
        <begin position="22"/>
        <end position="90"/>
    </location>
</feature>
<dbReference type="InterPro" id="IPR011663">
    <property type="entry name" value="UTRA"/>
</dbReference>
<keyword evidence="1" id="KW-0805">Transcription regulation</keyword>
<feature type="region of interest" description="Disordered" evidence="4">
    <location>
        <begin position="259"/>
        <end position="285"/>
    </location>
</feature>
<dbReference type="PANTHER" id="PTHR44846">
    <property type="entry name" value="MANNOSYL-D-GLYCERATE TRANSPORT/METABOLISM SYSTEM REPRESSOR MNGR-RELATED"/>
    <property type="match status" value="1"/>
</dbReference>
<evidence type="ECO:0000313" key="6">
    <source>
        <dbReference type="EMBL" id="GAA4344096.1"/>
    </source>
</evidence>
<evidence type="ECO:0000259" key="5">
    <source>
        <dbReference type="PROSITE" id="PS50949"/>
    </source>
</evidence>
<dbReference type="InterPro" id="IPR000524">
    <property type="entry name" value="Tscrpt_reg_HTH_GntR"/>
</dbReference>
<proteinExistence type="predicted"/>
<evidence type="ECO:0000256" key="1">
    <source>
        <dbReference type="ARBA" id="ARBA00023015"/>
    </source>
</evidence>
<dbReference type="InterPro" id="IPR028978">
    <property type="entry name" value="Chorismate_lyase_/UTRA_dom_sf"/>
</dbReference>
<accession>A0ABP8HTA5</accession>
<dbReference type="Pfam" id="PF07702">
    <property type="entry name" value="UTRA"/>
    <property type="match status" value="1"/>
</dbReference>
<dbReference type="Proteomes" id="UP001500975">
    <property type="component" value="Unassembled WGS sequence"/>
</dbReference>
<dbReference type="Pfam" id="PF00392">
    <property type="entry name" value="GntR"/>
    <property type="match status" value="1"/>
</dbReference>
<keyword evidence="2" id="KW-0238">DNA-binding</keyword>
<evidence type="ECO:0000313" key="7">
    <source>
        <dbReference type="Proteomes" id="UP001500975"/>
    </source>
</evidence>
<organism evidence="6 7">
    <name type="scientific">Variovorax defluvii</name>
    <dbReference type="NCBI Taxonomy" id="913761"/>
    <lineage>
        <taxon>Bacteria</taxon>
        <taxon>Pseudomonadati</taxon>
        <taxon>Pseudomonadota</taxon>
        <taxon>Betaproteobacteria</taxon>
        <taxon>Burkholderiales</taxon>
        <taxon>Comamonadaceae</taxon>
        <taxon>Variovorax</taxon>
    </lineage>
</organism>
<dbReference type="RefSeq" id="WP_345538465.1">
    <property type="nucleotide sequence ID" value="NZ_BAABGJ010000026.1"/>
</dbReference>
<dbReference type="SUPFAM" id="SSF46785">
    <property type="entry name" value="Winged helix' DNA-binding domain"/>
    <property type="match status" value="1"/>
</dbReference>
<dbReference type="InterPro" id="IPR036390">
    <property type="entry name" value="WH_DNA-bd_sf"/>
</dbReference>
<comment type="caution">
    <text evidence="6">The sequence shown here is derived from an EMBL/GenBank/DDBJ whole genome shotgun (WGS) entry which is preliminary data.</text>
</comment>
<dbReference type="CDD" id="cd07377">
    <property type="entry name" value="WHTH_GntR"/>
    <property type="match status" value="1"/>
</dbReference>
<sequence>MTLVTANIPRAMNHAPLRAGPITLYAQLASILRDRILTGLWKPGDEIPTLEQLVDEFAVARVTVRQAIQILVEEGLLSSQRGRRTCVTFDPATVDAPLFSSTGSPDGDIDGNSYSIQLISHQEFDQLPPQFAGLGTPAGKYMRIRKVDGLNGIPYTVSDNYVALSLYRRFPAGAEGSIKLSRLVRDHARPPLNSAIERTSISVASYDDANLLQIPVGSPVAHVTRAFFAADRLLVYLGALVYRGDRFVVERDVSYALAEPPGQPRPATDPRPLLYMPASAPGARA</sequence>
<keyword evidence="7" id="KW-1185">Reference proteome</keyword>
<dbReference type="SMART" id="SM00345">
    <property type="entry name" value="HTH_GNTR"/>
    <property type="match status" value="1"/>
</dbReference>
<evidence type="ECO:0000256" key="2">
    <source>
        <dbReference type="ARBA" id="ARBA00023125"/>
    </source>
</evidence>
<dbReference type="EMBL" id="BAABGJ010000026">
    <property type="protein sequence ID" value="GAA4344096.1"/>
    <property type="molecule type" value="Genomic_DNA"/>
</dbReference>
<protein>
    <submittedName>
        <fullName evidence="6">GntR family transcriptional regulator</fullName>
    </submittedName>
</protein>